<name>A0A8S5T8I4_9CAUD</name>
<feature type="region of interest" description="Disordered" evidence="1">
    <location>
        <begin position="498"/>
        <end position="529"/>
    </location>
</feature>
<proteinExistence type="predicted"/>
<accession>A0A8S5T8I4</accession>
<organism evidence="2">
    <name type="scientific">Siphoviridae sp. ct0Wl9</name>
    <dbReference type="NCBI Taxonomy" id="2827763"/>
    <lineage>
        <taxon>Viruses</taxon>
        <taxon>Duplodnaviria</taxon>
        <taxon>Heunggongvirae</taxon>
        <taxon>Uroviricota</taxon>
        <taxon>Caudoviricetes</taxon>
    </lineage>
</organism>
<dbReference type="EMBL" id="BK032775">
    <property type="protein sequence ID" value="DAF59645.1"/>
    <property type="molecule type" value="Genomic_DNA"/>
</dbReference>
<protein>
    <submittedName>
        <fullName evidence="2">Portal protein</fullName>
    </submittedName>
</protein>
<evidence type="ECO:0000313" key="2">
    <source>
        <dbReference type="EMBL" id="DAF59645.1"/>
    </source>
</evidence>
<sequence length="529" mass="60581">MSQPYINEEQVQAVIQFAQGLWAGEKYGVYSPWLQNQLLNNLNNNSIVPTYQKIQEALASYKESANNLQGYMEFMQKFDMIFARTLMSYVNVLSFDLTVTCKNAFTQSDYQSAEYEEDKKRIYKFLDNFDYKAEFRKMLQEMMRHEVVYTWFRKTKWGNKGMKCALQIMPQNRCMLTGYWEKGLLWDFDMNYFLQPGVDIDGFDPAFKKYYNNVFGNNQNPWHYIPTNPLDSREGIFATWTQTSPDDGAWCFKLFPENFNTTPYLAPFLKDAIRNDEIANLQYNKDIASAYGILAGEIRLFDNAKSGTTANQFAIDPATLGAFMGKVKEGLQNVGTTGPTTKAVAMPTENIKWFQFSDSNPIMYEQQLSNSAGVGSGISRVIYSSDRMSNAEIEAGIIDQYNTVKQVYSQFNNFLEFFGNQLTKKYKFKMTLDGCSYPFEREKRFERLTKAADKGIVLGPSAWASAMGYTPMEFDRLLDEAKYGDFRNKWQLMLNTNTTAQDSQGGRPQKDTGDLTDSGASSRDGINGL</sequence>
<reference evidence="2" key="1">
    <citation type="journal article" date="2021" name="Proc. Natl. Acad. Sci. U.S.A.">
        <title>A Catalog of Tens of Thousands of Viruses from Human Metagenomes Reveals Hidden Associations with Chronic Diseases.</title>
        <authorList>
            <person name="Tisza M.J."/>
            <person name="Buck C.B."/>
        </authorList>
    </citation>
    <scope>NUCLEOTIDE SEQUENCE</scope>
    <source>
        <strain evidence="2">Ct0Wl9</strain>
    </source>
</reference>
<evidence type="ECO:0000256" key="1">
    <source>
        <dbReference type="SAM" id="MobiDB-lite"/>
    </source>
</evidence>